<dbReference type="AlphaFoldDB" id="A0A382S7H9"/>
<sequence>MIIFNLECKLCGVNFEGWFEDTAEFEKQKKQKIINCPSCNSSSITKALMTPNVSKKSNSKDKKIKKTIAANISKYKKIIEKNFDYLGDK</sequence>
<feature type="non-terminal residue" evidence="1">
    <location>
        <position position="89"/>
    </location>
</feature>
<name>A0A382S7H9_9ZZZZ</name>
<dbReference type="EMBL" id="UINC01126716">
    <property type="protein sequence ID" value="SVD05375.1"/>
    <property type="molecule type" value="Genomic_DNA"/>
</dbReference>
<evidence type="ECO:0000313" key="1">
    <source>
        <dbReference type="EMBL" id="SVD05375.1"/>
    </source>
</evidence>
<dbReference type="Pfam" id="PF06676">
    <property type="entry name" value="DUF1178"/>
    <property type="match status" value="1"/>
</dbReference>
<dbReference type="InterPro" id="IPR009562">
    <property type="entry name" value="DUF1178"/>
</dbReference>
<reference evidence="1" key="1">
    <citation type="submission" date="2018-05" db="EMBL/GenBank/DDBJ databases">
        <authorList>
            <person name="Lanie J.A."/>
            <person name="Ng W.-L."/>
            <person name="Kazmierczak K.M."/>
            <person name="Andrzejewski T.M."/>
            <person name="Davidsen T.M."/>
            <person name="Wayne K.J."/>
            <person name="Tettelin H."/>
            <person name="Glass J.I."/>
            <person name="Rusch D."/>
            <person name="Podicherti R."/>
            <person name="Tsui H.-C.T."/>
            <person name="Winkler M.E."/>
        </authorList>
    </citation>
    <scope>NUCLEOTIDE SEQUENCE</scope>
</reference>
<accession>A0A382S7H9</accession>
<protein>
    <submittedName>
        <fullName evidence="1">Uncharacterized protein</fullName>
    </submittedName>
</protein>
<gene>
    <name evidence="1" type="ORF">METZ01_LOCUS358229</name>
</gene>
<organism evidence="1">
    <name type="scientific">marine metagenome</name>
    <dbReference type="NCBI Taxonomy" id="408172"/>
    <lineage>
        <taxon>unclassified sequences</taxon>
        <taxon>metagenomes</taxon>
        <taxon>ecological metagenomes</taxon>
    </lineage>
</organism>
<proteinExistence type="predicted"/>